<protein>
    <submittedName>
        <fullName evidence="4">Uncharacterized protein</fullName>
    </submittedName>
</protein>
<dbReference type="AlphaFoldDB" id="A0A914HA65"/>
<accession>A0A914HA65</accession>
<name>A0A914HA65_GLORO</name>
<feature type="compositionally biased region" description="Basic and acidic residues" evidence="1">
    <location>
        <begin position="427"/>
        <end position="443"/>
    </location>
</feature>
<feature type="chain" id="PRO_5037503588" evidence="2">
    <location>
        <begin position="24"/>
        <end position="590"/>
    </location>
</feature>
<feature type="compositionally biased region" description="Low complexity" evidence="1">
    <location>
        <begin position="446"/>
        <end position="463"/>
    </location>
</feature>
<proteinExistence type="predicted"/>
<evidence type="ECO:0000313" key="3">
    <source>
        <dbReference type="Proteomes" id="UP000887572"/>
    </source>
</evidence>
<organism evidence="3 4">
    <name type="scientific">Globodera rostochiensis</name>
    <name type="common">Golden nematode worm</name>
    <name type="synonym">Heterodera rostochiensis</name>
    <dbReference type="NCBI Taxonomy" id="31243"/>
    <lineage>
        <taxon>Eukaryota</taxon>
        <taxon>Metazoa</taxon>
        <taxon>Ecdysozoa</taxon>
        <taxon>Nematoda</taxon>
        <taxon>Chromadorea</taxon>
        <taxon>Rhabditida</taxon>
        <taxon>Tylenchina</taxon>
        <taxon>Tylenchomorpha</taxon>
        <taxon>Tylenchoidea</taxon>
        <taxon>Heteroderidae</taxon>
        <taxon>Heteroderinae</taxon>
        <taxon>Globodera</taxon>
    </lineage>
</organism>
<reference evidence="4" key="1">
    <citation type="submission" date="2022-11" db="UniProtKB">
        <authorList>
            <consortium name="WormBaseParasite"/>
        </authorList>
    </citation>
    <scope>IDENTIFICATION</scope>
</reference>
<feature type="region of interest" description="Disordered" evidence="1">
    <location>
        <begin position="298"/>
        <end position="590"/>
    </location>
</feature>
<keyword evidence="2" id="KW-0732">Signal</keyword>
<evidence type="ECO:0000256" key="1">
    <source>
        <dbReference type="SAM" id="MobiDB-lite"/>
    </source>
</evidence>
<feature type="compositionally biased region" description="Polar residues" evidence="1">
    <location>
        <begin position="484"/>
        <end position="504"/>
    </location>
</feature>
<feature type="compositionally biased region" description="Polar residues" evidence="1">
    <location>
        <begin position="353"/>
        <end position="367"/>
    </location>
</feature>
<keyword evidence="3" id="KW-1185">Reference proteome</keyword>
<feature type="compositionally biased region" description="Basic and acidic residues" evidence="1">
    <location>
        <begin position="505"/>
        <end position="514"/>
    </location>
</feature>
<dbReference type="Proteomes" id="UP000887572">
    <property type="component" value="Unplaced"/>
</dbReference>
<evidence type="ECO:0000256" key="2">
    <source>
        <dbReference type="SAM" id="SignalP"/>
    </source>
</evidence>
<evidence type="ECO:0000313" key="4">
    <source>
        <dbReference type="WBParaSite" id="Gr19_v10_g1469.t2"/>
    </source>
</evidence>
<dbReference type="WBParaSite" id="Gr19_v10_g1469.t2">
    <property type="protein sequence ID" value="Gr19_v10_g1469.t2"/>
    <property type="gene ID" value="Gr19_v10_g1469"/>
</dbReference>
<feature type="signal peptide" evidence="2">
    <location>
        <begin position="1"/>
        <end position="23"/>
    </location>
</feature>
<sequence length="590" mass="66883">MIGKLLFFHIFLLVSNNNLFTTAIKHQNNASLLVQGQAVLHQMSEELSNDGWNEKSKETLELFQSLLLIECQMSNFDKETGKGMDVIKEQIVKFCDQSNSSNQIDLEKLIKNLAVSFKKDIPKMIEEMRRAETTVTVSVDGVVYGTLAEILPQANPRLAKLQSYVEAINMLRLLNQKLKSKPTKNVVGKVLNKNAMDIMPSELVELATELWTNILQFVDESVPFEVSIPQRRRRRTYILNSLGQLRNSPIALIAGAIAFYYGLYGRFRHADHERQEIIAQNIERFSYLLHVMRMTAVPPANDNARGTHEADNRSWGTFHNCEPEMQNPAPSMRHSRRSASVRRSEESDRNPSVYYNSSQGENSTPNRNPEKCKTPKRGSKKSVRPESSNSSSPGFNRYKQGMRKFTKQQRECTDGEEDTIPEIDNTPEEHGKNRVNENYEKIQKISSLSESSSNSSSSNTSTSKMDKQLKRMPTGKGKDKMNANKPSNNQTIWNSKKYSLSGRDSSSRATDKQQGRSVRKMRIMPKNDTMPILKGKNVVSETDNLSEEEDEHRATDKQQGISVRKMGTMPKTDNMPALKDKVVSETDSSS</sequence>